<proteinExistence type="predicted"/>
<keyword evidence="3" id="KW-1185">Reference proteome</keyword>
<keyword evidence="1" id="KW-1133">Transmembrane helix</keyword>
<reference evidence="2" key="1">
    <citation type="journal article" date="2022" name="Front. Genet.">
        <title>Chromosome-Scale Assembly of the Dendrobium nobile Genome Provides Insights Into the Molecular Mechanism of the Biosynthesis of the Medicinal Active Ingredient of Dendrobium.</title>
        <authorList>
            <person name="Xu Q."/>
            <person name="Niu S.-C."/>
            <person name="Li K.-L."/>
            <person name="Zheng P.-J."/>
            <person name="Zhang X.-J."/>
            <person name="Jia Y."/>
            <person name="Liu Y."/>
            <person name="Niu Y.-X."/>
            <person name="Yu L.-H."/>
            <person name="Chen D.-F."/>
            <person name="Zhang G.-Q."/>
        </authorList>
    </citation>
    <scope>NUCLEOTIDE SEQUENCE</scope>
    <source>
        <tissue evidence="2">Leaf</tissue>
    </source>
</reference>
<evidence type="ECO:0000313" key="2">
    <source>
        <dbReference type="EMBL" id="KAI0507966.1"/>
    </source>
</evidence>
<protein>
    <submittedName>
        <fullName evidence="2">Uncharacterized protein</fullName>
    </submittedName>
</protein>
<keyword evidence="1" id="KW-0812">Transmembrane</keyword>
<dbReference type="Proteomes" id="UP000829196">
    <property type="component" value="Unassembled WGS sequence"/>
</dbReference>
<gene>
    <name evidence="2" type="ORF">KFK09_014096</name>
</gene>
<dbReference type="AlphaFoldDB" id="A0A8T3BC06"/>
<accession>A0A8T3BC06</accession>
<dbReference type="EMBL" id="JAGYWB010000010">
    <property type="protein sequence ID" value="KAI0507966.1"/>
    <property type="molecule type" value="Genomic_DNA"/>
</dbReference>
<evidence type="ECO:0000256" key="1">
    <source>
        <dbReference type="SAM" id="Phobius"/>
    </source>
</evidence>
<comment type="caution">
    <text evidence="2">The sequence shown here is derived from an EMBL/GenBank/DDBJ whole genome shotgun (WGS) entry which is preliminary data.</text>
</comment>
<feature type="transmembrane region" description="Helical" evidence="1">
    <location>
        <begin position="84"/>
        <end position="106"/>
    </location>
</feature>
<evidence type="ECO:0000313" key="3">
    <source>
        <dbReference type="Proteomes" id="UP000829196"/>
    </source>
</evidence>
<organism evidence="2 3">
    <name type="scientific">Dendrobium nobile</name>
    <name type="common">Orchid</name>
    <dbReference type="NCBI Taxonomy" id="94219"/>
    <lineage>
        <taxon>Eukaryota</taxon>
        <taxon>Viridiplantae</taxon>
        <taxon>Streptophyta</taxon>
        <taxon>Embryophyta</taxon>
        <taxon>Tracheophyta</taxon>
        <taxon>Spermatophyta</taxon>
        <taxon>Magnoliopsida</taxon>
        <taxon>Liliopsida</taxon>
        <taxon>Asparagales</taxon>
        <taxon>Orchidaceae</taxon>
        <taxon>Epidendroideae</taxon>
        <taxon>Malaxideae</taxon>
        <taxon>Dendrobiinae</taxon>
        <taxon>Dendrobium</taxon>
    </lineage>
</organism>
<keyword evidence="1" id="KW-0472">Membrane</keyword>
<sequence length="128" mass="14870">MRRKKVSSSKARCANLPSMMAGALLRKEEGRRERVTAAEQIYRHEERSFRSLPYYLGRSSIFRDSAVLSARLSSSLLRFPGIRAVLLIYLLGRSFRFFLLWGFFVLDQLYSLKVLDQLYSVARCDKPI</sequence>
<name>A0A8T3BC06_DENNO</name>